<dbReference type="SUPFAM" id="SSF54001">
    <property type="entry name" value="Cysteine proteinases"/>
    <property type="match status" value="1"/>
</dbReference>
<sequence>MMEYIMHYKKNIVLIFLFGFIVFGTGCAGIQQNHLPAPTQLPGITRDMNRPGFWISRHSHPDKILMGLTGIDDFNRHVGKGLGFIRNIVDVEPIYDGKALARSMEKRIVKQRFKHLYLKNGRLADRLFYRDMTRQMNIKNIPHDVVVRYGVVSTYTDQRVLPTCRGMYSDSRNREFDRLQNSALDLGTAVAVLHDSADGQWQYVLSSLSAGWVKTETLALCSQNQLRAFKDRDSFVVVTGAKVDIYRDPRLTKYYDHVRMGTRLGMAALSGDVVQVKIPVRNARGRLEIHKGYVCTKKVSKGFLPYTPRNIITQAFECLNAPYGWGGMHGEQDCSRFMNSVFATVGIQLPRNSSAQAKAGVTLGAFGEHADSIEKGQVIHDKAEVGSTLLHLNGHIMLYLGEVEGHFYVIHSLWGYGGTGNVAHQIRVVNGVKVSSLDLGSGSVKGSLLERLKTIVMM</sequence>
<evidence type="ECO:0000259" key="5">
    <source>
        <dbReference type="Pfam" id="PF00877"/>
    </source>
</evidence>
<dbReference type="InterPro" id="IPR039439">
    <property type="entry name" value="SH3b1_dom"/>
</dbReference>
<dbReference type="Gene3D" id="3.90.1720.10">
    <property type="entry name" value="endopeptidase domain like (from Nostoc punctiforme)"/>
    <property type="match status" value="1"/>
</dbReference>
<dbReference type="PANTHER" id="PTHR47053:SF1">
    <property type="entry name" value="MUREIN DD-ENDOPEPTIDASE MEPH-RELATED"/>
    <property type="match status" value="1"/>
</dbReference>
<dbReference type="InterPro" id="IPR038765">
    <property type="entry name" value="Papain-like_cys_pep_sf"/>
</dbReference>
<dbReference type="PANTHER" id="PTHR47053">
    <property type="entry name" value="MUREIN DD-ENDOPEPTIDASE MEPH-RELATED"/>
    <property type="match status" value="1"/>
</dbReference>
<dbReference type="GO" id="GO:0008234">
    <property type="term" value="F:cysteine-type peptidase activity"/>
    <property type="evidence" value="ECO:0007669"/>
    <property type="project" value="UniProtKB-KW"/>
</dbReference>
<keyword evidence="3" id="KW-0378">Hydrolase</keyword>
<keyword evidence="4" id="KW-0788">Thiol protease</keyword>
<comment type="similarity">
    <text evidence="1">Belongs to the peptidase C40 family.</text>
</comment>
<evidence type="ECO:0000313" key="8">
    <source>
        <dbReference type="Proteomes" id="UP000192418"/>
    </source>
</evidence>
<dbReference type="Proteomes" id="UP000192418">
    <property type="component" value="Unassembled WGS sequence"/>
</dbReference>
<keyword evidence="8" id="KW-1185">Reference proteome</keyword>
<organism evidence="7 8">
    <name type="scientific">Desulfocicer vacuolatum DSM 3385</name>
    <dbReference type="NCBI Taxonomy" id="1121400"/>
    <lineage>
        <taxon>Bacteria</taxon>
        <taxon>Pseudomonadati</taxon>
        <taxon>Thermodesulfobacteriota</taxon>
        <taxon>Desulfobacteria</taxon>
        <taxon>Desulfobacterales</taxon>
        <taxon>Desulfobacteraceae</taxon>
        <taxon>Desulfocicer</taxon>
    </lineage>
</organism>
<evidence type="ECO:0000256" key="4">
    <source>
        <dbReference type="ARBA" id="ARBA00022807"/>
    </source>
</evidence>
<feature type="domain" description="NlpC/P60" evidence="5">
    <location>
        <begin position="321"/>
        <end position="402"/>
    </location>
</feature>
<proteinExistence type="inferred from homology"/>
<evidence type="ECO:0000259" key="6">
    <source>
        <dbReference type="Pfam" id="PF12913"/>
    </source>
</evidence>
<dbReference type="GO" id="GO:0006508">
    <property type="term" value="P:proteolysis"/>
    <property type="evidence" value="ECO:0007669"/>
    <property type="project" value="UniProtKB-KW"/>
</dbReference>
<dbReference type="InterPro" id="IPR051202">
    <property type="entry name" value="Peptidase_C40"/>
</dbReference>
<dbReference type="EMBL" id="FWXY01000006">
    <property type="protein sequence ID" value="SMC63146.1"/>
    <property type="molecule type" value="Genomic_DNA"/>
</dbReference>
<dbReference type="Pfam" id="PF12913">
    <property type="entry name" value="SH3_6"/>
    <property type="match status" value="1"/>
</dbReference>
<evidence type="ECO:0000256" key="2">
    <source>
        <dbReference type="ARBA" id="ARBA00022670"/>
    </source>
</evidence>
<dbReference type="STRING" id="1121400.SAMN02746065_10638"/>
<evidence type="ECO:0000313" key="7">
    <source>
        <dbReference type="EMBL" id="SMC63146.1"/>
    </source>
</evidence>
<protein>
    <submittedName>
        <fullName evidence="7">NlpC/P60 family protein</fullName>
    </submittedName>
</protein>
<keyword evidence="2" id="KW-0645">Protease</keyword>
<name>A0A1W2AR01_9BACT</name>
<gene>
    <name evidence="7" type="ORF">SAMN02746065_10638</name>
</gene>
<evidence type="ECO:0000256" key="3">
    <source>
        <dbReference type="ARBA" id="ARBA00022801"/>
    </source>
</evidence>
<dbReference type="Pfam" id="PF00877">
    <property type="entry name" value="NLPC_P60"/>
    <property type="match status" value="1"/>
</dbReference>
<dbReference type="InterPro" id="IPR000064">
    <property type="entry name" value="NLP_P60_dom"/>
</dbReference>
<dbReference type="AlphaFoldDB" id="A0A1W2AR01"/>
<feature type="domain" description="SH3b1" evidence="6">
    <location>
        <begin position="172"/>
        <end position="214"/>
    </location>
</feature>
<evidence type="ECO:0000256" key="1">
    <source>
        <dbReference type="ARBA" id="ARBA00007074"/>
    </source>
</evidence>
<reference evidence="7 8" key="1">
    <citation type="submission" date="2017-04" db="EMBL/GenBank/DDBJ databases">
        <authorList>
            <person name="Afonso C.L."/>
            <person name="Miller P.J."/>
            <person name="Scott M.A."/>
            <person name="Spackman E."/>
            <person name="Goraichik I."/>
            <person name="Dimitrov K.M."/>
            <person name="Suarez D.L."/>
            <person name="Swayne D.E."/>
        </authorList>
    </citation>
    <scope>NUCLEOTIDE SEQUENCE [LARGE SCALE GENOMIC DNA]</scope>
    <source>
        <strain evidence="7 8">DSM 3385</strain>
    </source>
</reference>
<accession>A0A1W2AR01</accession>